<dbReference type="HOGENOM" id="CLU_101099_0_0_1"/>
<sequence>MPFTLQGPPEMDNASSSQKNLINDKRASSNKYIELARTYELPAAVKLKLDADVQQAQAIAIVITLLAGAIITLTSILGGIDSMEEQGSSGWKVFRILMWIGIICDVGEAFVCIFAIKMCTELPVLALELEMELLDENEGGALERAERDAHYGPRLVTDRYLLLESVGMSRFYRVVDRLVIGLLVVASVFSFVTLFYWVLHTQTIVVAGVILVAFVIVVAIVLAVFAISMGLGRKRSKRSV</sequence>
<name>A0A0C3AWQ0_SERVB</name>
<accession>A0A0C3AWQ0</accession>
<gene>
    <name evidence="2" type="ORF">M408DRAFT_331784</name>
</gene>
<evidence type="ECO:0000313" key="3">
    <source>
        <dbReference type="Proteomes" id="UP000054097"/>
    </source>
</evidence>
<feature type="transmembrane region" description="Helical" evidence="1">
    <location>
        <begin position="96"/>
        <end position="116"/>
    </location>
</feature>
<protein>
    <recommendedName>
        <fullName evidence="4">Transmembrane protein</fullName>
    </recommendedName>
</protein>
<evidence type="ECO:0000256" key="1">
    <source>
        <dbReference type="SAM" id="Phobius"/>
    </source>
</evidence>
<organism evidence="2 3">
    <name type="scientific">Serendipita vermifera MAFF 305830</name>
    <dbReference type="NCBI Taxonomy" id="933852"/>
    <lineage>
        <taxon>Eukaryota</taxon>
        <taxon>Fungi</taxon>
        <taxon>Dikarya</taxon>
        <taxon>Basidiomycota</taxon>
        <taxon>Agaricomycotina</taxon>
        <taxon>Agaricomycetes</taxon>
        <taxon>Sebacinales</taxon>
        <taxon>Serendipitaceae</taxon>
        <taxon>Serendipita</taxon>
    </lineage>
</organism>
<keyword evidence="1" id="KW-1133">Transmembrane helix</keyword>
<reference evidence="3" key="2">
    <citation type="submission" date="2015-01" db="EMBL/GenBank/DDBJ databases">
        <title>Evolutionary Origins and Diversification of the Mycorrhizal Mutualists.</title>
        <authorList>
            <consortium name="DOE Joint Genome Institute"/>
            <consortium name="Mycorrhizal Genomics Consortium"/>
            <person name="Kohler A."/>
            <person name="Kuo A."/>
            <person name="Nagy L.G."/>
            <person name="Floudas D."/>
            <person name="Copeland A."/>
            <person name="Barry K.W."/>
            <person name="Cichocki N."/>
            <person name="Veneault-Fourrey C."/>
            <person name="LaButti K."/>
            <person name="Lindquist E.A."/>
            <person name="Lipzen A."/>
            <person name="Lundell T."/>
            <person name="Morin E."/>
            <person name="Murat C."/>
            <person name="Riley R."/>
            <person name="Ohm R."/>
            <person name="Sun H."/>
            <person name="Tunlid A."/>
            <person name="Henrissat B."/>
            <person name="Grigoriev I.V."/>
            <person name="Hibbett D.S."/>
            <person name="Martin F."/>
        </authorList>
    </citation>
    <scope>NUCLEOTIDE SEQUENCE [LARGE SCALE GENOMIC DNA]</scope>
    <source>
        <strain evidence="3">MAFF 305830</strain>
    </source>
</reference>
<dbReference type="Proteomes" id="UP000054097">
    <property type="component" value="Unassembled WGS sequence"/>
</dbReference>
<reference evidence="2 3" key="1">
    <citation type="submission" date="2014-04" db="EMBL/GenBank/DDBJ databases">
        <authorList>
            <consortium name="DOE Joint Genome Institute"/>
            <person name="Kuo A."/>
            <person name="Zuccaro A."/>
            <person name="Kohler A."/>
            <person name="Nagy L.G."/>
            <person name="Floudas D."/>
            <person name="Copeland A."/>
            <person name="Barry K.W."/>
            <person name="Cichocki N."/>
            <person name="Veneault-Fourrey C."/>
            <person name="LaButti K."/>
            <person name="Lindquist E.A."/>
            <person name="Lipzen A."/>
            <person name="Lundell T."/>
            <person name="Morin E."/>
            <person name="Murat C."/>
            <person name="Sun H."/>
            <person name="Tunlid A."/>
            <person name="Henrissat B."/>
            <person name="Grigoriev I.V."/>
            <person name="Hibbett D.S."/>
            <person name="Martin F."/>
            <person name="Nordberg H.P."/>
            <person name="Cantor M.N."/>
            <person name="Hua S.X."/>
        </authorList>
    </citation>
    <scope>NUCLEOTIDE SEQUENCE [LARGE SCALE GENOMIC DNA]</scope>
    <source>
        <strain evidence="2 3">MAFF 305830</strain>
    </source>
</reference>
<feature type="transmembrane region" description="Helical" evidence="1">
    <location>
        <begin position="204"/>
        <end position="231"/>
    </location>
</feature>
<dbReference type="EMBL" id="KN824324">
    <property type="protein sequence ID" value="KIM24414.1"/>
    <property type="molecule type" value="Genomic_DNA"/>
</dbReference>
<feature type="transmembrane region" description="Helical" evidence="1">
    <location>
        <begin position="178"/>
        <end position="198"/>
    </location>
</feature>
<evidence type="ECO:0000313" key="2">
    <source>
        <dbReference type="EMBL" id="KIM24414.1"/>
    </source>
</evidence>
<feature type="transmembrane region" description="Helical" evidence="1">
    <location>
        <begin position="56"/>
        <end position="76"/>
    </location>
</feature>
<dbReference type="AlphaFoldDB" id="A0A0C3AWQ0"/>
<proteinExistence type="predicted"/>
<evidence type="ECO:0008006" key="4">
    <source>
        <dbReference type="Google" id="ProtNLM"/>
    </source>
</evidence>
<keyword evidence="1" id="KW-0472">Membrane</keyword>
<keyword evidence="1" id="KW-0812">Transmembrane</keyword>
<keyword evidence="3" id="KW-1185">Reference proteome</keyword>